<evidence type="ECO:0008006" key="3">
    <source>
        <dbReference type="Google" id="ProtNLM"/>
    </source>
</evidence>
<dbReference type="Proteomes" id="UP000533469">
    <property type="component" value="Unassembled WGS sequence"/>
</dbReference>
<gene>
    <name evidence="1" type="ORF">FHS55_000707</name>
</gene>
<protein>
    <recommendedName>
        <fullName evidence="3">DUF1127 domain-containing protein</fullName>
    </recommendedName>
</protein>
<accession>A0A839Z594</accession>
<dbReference type="RefSeq" id="WP_183188264.1">
    <property type="nucleotide sequence ID" value="NZ_JACICD010000001.1"/>
</dbReference>
<evidence type="ECO:0000313" key="1">
    <source>
        <dbReference type="EMBL" id="MBB3770121.1"/>
    </source>
</evidence>
<evidence type="ECO:0000313" key="2">
    <source>
        <dbReference type="Proteomes" id="UP000533469"/>
    </source>
</evidence>
<name>A0A839Z594_9HYPH</name>
<comment type="caution">
    <text evidence="1">The sequence shown here is derived from an EMBL/GenBank/DDBJ whole genome shotgun (WGS) entry which is preliminary data.</text>
</comment>
<proteinExistence type="predicted"/>
<dbReference type="EMBL" id="JACICD010000001">
    <property type="protein sequence ID" value="MBB3770121.1"/>
    <property type="molecule type" value="Genomic_DNA"/>
</dbReference>
<dbReference type="AlphaFoldDB" id="A0A839Z594"/>
<organism evidence="1 2">
    <name type="scientific">Ancylobacter tetraedralis</name>
    <dbReference type="NCBI Taxonomy" id="217068"/>
    <lineage>
        <taxon>Bacteria</taxon>
        <taxon>Pseudomonadati</taxon>
        <taxon>Pseudomonadota</taxon>
        <taxon>Alphaproteobacteria</taxon>
        <taxon>Hyphomicrobiales</taxon>
        <taxon>Xanthobacteraceae</taxon>
        <taxon>Ancylobacter</taxon>
    </lineage>
</organism>
<keyword evidence="2" id="KW-1185">Reference proteome</keyword>
<sequence>MSTFSLTHRTSPDFFSRAIEAVVSFFDAIGEGRRIAQRYEQLSRLSDAALAKRGLAREDIARFAVNGR</sequence>
<reference evidence="1 2" key="1">
    <citation type="submission" date="2020-08" db="EMBL/GenBank/DDBJ databases">
        <title>Genomic Encyclopedia of Type Strains, Phase IV (KMG-IV): sequencing the most valuable type-strain genomes for metagenomic binning, comparative biology and taxonomic classification.</title>
        <authorList>
            <person name="Goeker M."/>
        </authorList>
    </citation>
    <scope>NUCLEOTIDE SEQUENCE [LARGE SCALE GENOMIC DNA]</scope>
    <source>
        <strain evidence="1 2">DSM 5895</strain>
    </source>
</reference>